<organism evidence="4 5">
    <name type="scientific">Tripterygium wilfordii</name>
    <name type="common">Thunder God vine</name>
    <dbReference type="NCBI Taxonomy" id="458696"/>
    <lineage>
        <taxon>Eukaryota</taxon>
        <taxon>Viridiplantae</taxon>
        <taxon>Streptophyta</taxon>
        <taxon>Embryophyta</taxon>
        <taxon>Tracheophyta</taxon>
        <taxon>Spermatophyta</taxon>
        <taxon>Magnoliopsida</taxon>
        <taxon>eudicotyledons</taxon>
        <taxon>Gunneridae</taxon>
        <taxon>Pentapetalae</taxon>
        <taxon>rosids</taxon>
        <taxon>fabids</taxon>
        <taxon>Celastrales</taxon>
        <taxon>Celastraceae</taxon>
        <taxon>Tripterygium</taxon>
    </lineage>
</organism>
<dbReference type="Gene3D" id="3.30.710.10">
    <property type="entry name" value="Potassium Channel Kv1.1, Chain A"/>
    <property type="match status" value="1"/>
</dbReference>
<sequence>MDCVICCTTPILPILKPPRNTICAACYEGARTVIALMDNLAIDSSDEKGVAPLANLPKWMINMKEIEEELNEKISFLSGFISLFRQQILTDIKLKPGNDEPPIPAHRALLASRSEIFKNMLDSDDACKTPASDTISFQELSHEELECLLEFLYCGSLTTEKIERHVYSLAIAADKYEIPYLLKFCERRMLTSLDSSNALDVLEVSDVCSNTTLKESALSFIVKNMEDVVFSHKYDAFASKNPHLGLEITRAYFIDSKSRRN</sequence>
<dbReference type="InterPro" id="IPR011333">
    <property type="entry name" value="SKP1/BTB/POZ_sf"/>
</dbReference>
<dbReference type="PANTHER" id="PTHR47274:SF1">
    <property type="entry name" value="BTB_POZ DOMAIN CONTAINING PROTEIN, EXPRESSED"/>
    <property type="match status" value="1"/>
</dbReference>
<evidence type="ECO:0000313" key="5">
    <source>
        <dbReference type="Proteomes" id="UP000593562"/>
    </source>
</evidence>
<dbReference type="Pfam" id="PF00651">
    <property type="entry name" value="BTB"/>
    <property type="match status" value="1"/>
</dbReference>
<dbReference type="InParanoid" id="A0A7J7CWM4"/>
<evidence type="ECO:0000256" key="2">
    <source>
        <dbReference type="ARBA" id="ARBA00004906"/>
    </source>
</evidence>
<comment type="pathway">
    <text evidence="2">Protein modification; protein ubiquitination.</text>
</comment>
<protein>
    <recommendedName>
        <fullName evidence="3">BTB domain-containing protein</fullName>
    </recommendedName>
</protein>
<accession>A0A7J7CWM4</accession>
<dbReference type="PROSITE" id="PS50097">
    <property type="entry name" value="BTB"/>
    <property type="match status" value="1"/>
</dbReference>
<dbReference type="FunCoup" id="A0A7J7CWM4">
    <property type="interactions" value="263"/>
</dbReference>
<gene>
    <name evidence="4" type="ORF">HS088_TW13G01323</name>
</gene>
<dbReference type="Proteomes" id="UP000593562">
    <property type="component" value="Unassembled WGS sequence"/>
</dbReference>
<feature type="domain" description="BTB" evidence="3">
    <location>
        <begin position="90"/>
        <end position="161"/>
    </location>
</feature>
<evidence type="ECO:0000313" key="4">
    <source>
        <dbReference type="EMBL" id="KAF5738424.1"/>
    </source>
</evidence>
<dbReference type="AlphaFoldDB" id="A0A7J7CWM4"/>
<evidence type="ECO:0000256" key="1">
    <source>
        <dbReference type="ARBA" id="ARBA00002668"/>
    </source>
</evidence>
<comment type="caution">
    <text evidence="4">The sequence shown here is derived from an EMBL/GenBank/DDBJ whole genome shotgun (WGS) entry which is preliminary data.</text>
</comment>
<proteinExistence type="predicted"/>
<dbReference type="InterPro" id="IPR000210">
    <property type="entry name" value="BTB/POZ_dom"/>
</dbReference>
<dbReference type="Gene3D" id="1.25.40.420">
    <property type="match status" value="1"/>
</dbReference>
<dbReference type="SUPFAM" id="SSF54695">
    <property type="entry name" value="POZ domain"/>
    <property type="match status" value="1"/>
</dbReference>
<comment type="function">
    <text evidence="1">May act as a substrate-specific adapter of an E3 ubiquitin-protein ligase complex (CUL3-RBX1-BTB) which mediates the ubiquitination and subsequent proteasomal degradation of target proteins.</text>
</comment>
<dbReference type="PANTHER" id="PTHR47274">
    <property type="entry name" value="BTB/POZ DOMAIN CONTAINING PROTEIN, EXPRESSED-RELATED"/>
    <property type="match status" value="1"/>
</dbReference>
<reference evidence="4 5" key="1">
    <citation type="journal article" date="2020" name="Nat. Commun.">
        <title>Genome of Tripterygium wilfordii and identification of cytochrome P450 involved in triptolide biosynthesis.</title>
        <authorList>
            <person name="Tu L."/>
            <person name="Su P."/>
            <person name="Zhang Z."/>
            <person name="Gao L."/>
            <person name="Wang J."/>
            <person name="Hu T."/>
            <person name="Zhou J."/>
            <person name="Zhang Y."/>
            <person name="Zhao Y."/>
            <person name="Liu Y."/>
            <person name="Song Y."/>
            <person name="Tong Y."/>
            <person name="Lu Y."/>
            <person name="Yang J."/>
            <person name="Xu C."/>
            <person name="Jia M."/>
            <person name="Peters R.J."/>
            <person name="Huang L."/>
            <person name="Gao W."/>
        </authorList>
    </citation>
    <scope>NUCLEOTIDE SEQUENCE [LARGE SCALE GENOMIC DNA]</scope>
    <source>
        <strain evidence="5">cv. XIE 37</strain>
        <tissue evidence="4">Leaf</tissue>
    </source>
</reference>
<evidence type="ECO:0000259" key="3">
    <source>
        <dbReference type="PROSITE" id="PS50097"/>
    </source>
</evidence>
<dbReference type="SMART" id="SM00225">
    <property type="entry name" value="BTB"/>
    <property type="match status" value="1"/>
</dbReference>
<dbReference type="InterPro" id="IPR044784">
    <property type="entry name" value="At1g01640-like"/>
</dbReference>
<name>A0A7J7CWM4_TRIWF</name>
<keyword evidence="5" id="KW-1185">Reference proteome</keyword>
<dbReference type="EMBL" id="JAAARO010000013">
    <property type="protein sequence ID" value="KAF5738424.1"/>
    <property type="molecule type" value="Genomic_DNA"/>
</dbReference>
<dbReference type="CDD" id="cd14733">
    <property type="entry name" value="BACK"/>
    <property type="match status" value="1"/>
</dbReference>